<keyword evidence="3" id="KW-1185">Reference proteome</keyword>
<dbReference type="InterPro" id="IPR043128">
    <property type="entry name" value="Rev_trsase/Diguanyl_cyclase"/>
</dbReference>
<dbReference type="Gene3D" id="3.30.70.270">
    <property type="match status" value="1"/>
</dbReference>
<feature type="region of interest" description="Disordered" evidence="1">
    <location>
        <begin position="738"/>
        <end position="764"/>
    </location>
</feature>
<name>A0A0N5BIH0_STREA</name>
<dbReference type="InterPro" id="IPR043502">
    <property type="entry name" value="DNA/RNA_pol_sf"/>
</dbReference>
<accession>A0A0N5BIH0</accession>
<sequence length="764" mass="89217">MSEFQESMEAMRETIMALSPDERERFRRELSSEEAVEFYDIIVNELHDNEENGGGDLKEKFTALMNMRGKLNISHLIEQTKVIEGDQEFMNDFLAIVGGGSTSKETREQLKKEIGKPNINPPALAPEFKKWIKRSKAVNAREEKLSDLTSFMLMAGILLSKNERKSHEELAKILAHATRLVIDLRRKNLFEFFNIPTEREEVVTWSDEILSQNEKDRIKEVRKENGLKMIRYNAAKYTNSRIYPPYNQRYVFWKSITDDEYVLKIIREGYRIPISEFPHPCRCTTYEKYFSDSDNEFITKEVQRMQDEKIISPLSDIELENCRYHLNPIFVHHGTKKDRIIVDCRNLNSVVKVEKFTYESIEFVSSLLYSKRLFVTSIDLSSAYHAIYIHKDSQYLLCFKFKGRVYKFHRLVFGLSTAPYIFQRILKVPLNKFRERSSILLSSYLDDIILIAEERSNLHEETKALCQLLNKCGFSINYIKSVLEPSRELEHLGYIINLNNNCIVVNNKRISKILNLIDDIINRKRISYRKLACLLGTAISMKFVYDSIMLYITPLYGVLTYGLIELKKSYDSMVSITKKEIDALKDLKTYVVKNRGVPVIHDIKEKFVNVLTDASNESMGIYIREFDVKISRKFGKIERDWHINIKELHAIKISMDILLEELRIRKIELHEVNIVSHCDNMTARSWVLKKKGDSELVHDIVHKIVTCTSARPQFSSGSFEQGYGVNISPYRSPMEFNGAEFNERKRRNSKGWPSHPKNKKVAKK</sequence>
<protein>
    <submittedName>
        <fullName evidence="4">Reverse transcriptase domain-containing protein</fullName>
    </submittedName>
</protein>
<dbReference type="PANTHER" id="PTHR33050:SF7">
    <property type="entry name" value="RIBONUCLEASE H"/>
    <property type="match status" value="1"/>
</dbReference>
<dbReference type="AlphaFoldDB" id="A0A0N5BIH0"/>
<reference evidence="4" key="1">
    <citation type="submission" date="2017-02" db="UniProtKB">
        <authorList>
            <consortium name="WormBaseParasite"/>
        </authorList>
    </citation>
    <scope>IDENTIFICATION</scope>
</reference>
<dbReference type="WBParaSite" id="SPAL_0000575400.1">
    <property type="protein sequence ID" value="SPAL_0000575400.1"/>
    <property type="gene ID" value="SPAL_0000575400"/>
</dbReference>
<dbReference type="SUPFAM" id="SSF56672">
    <property type="entry name" value="DNA/RNA polymerases"/>
    <property type="match status" value="1"/>
</dbReference>
<proteinExistence type="predicted"/>
<dbReference type="InterPro" id="IPR052055">
    <property type="entry name" value="Hepadnavirus_pol/RT"/>
</dbReference>
<organism evidence="3 4">
    <name type="scientific">Strongyloides papillosus</name>
    <name type="common">Intestinal threadworm</name>
    <dbReference type="NCBI Taxonomy" id="174720"/>
    <lineage>
        <taxon>Eukaryota</taxon>
        <taxon>Metazoa</taxon>
        <taxon>Ecdysozoa</taxon>
        <taxon>Nematoda</taxon>
        <taxon>Chromadorea</taxon>
        <taxon>Rhabditida</taxon>
        <taxon>Tylenchina</taxon>
        <taxon>Panagrolaimomorpha</taxon>
        <taxon>Strongyloidoidea</taxon>
        <taxon>Strongyloididae</taxon>
        <taxon>Strongyloides</taxon>
    </lineage>
</organism>
<evidence type="ECO:0000313" key="4">
    <source>
        <dbReference type="WBParaSite" id="SPAL_0000575400.1"/>
    </source>
</evidence>
<dbReference type="Proteomes" id="UP000046392">
    <property type="component" value="Unplaced"/>
</dbReference>
<dbReference type="Gene3D" id="3.10.10.10">
    <property type="entry name" value="HIV Type 1 Reverse Transcriptase, subunit A, domain 1"/>
    <property type="match status" value="1"/>
</dbReference>
<dbReference type="Pfam" id="PF00078">
    <property type="entry name" value="RVT_1"/>
    <property type="match status" value="1"/>
</dbReference>
<dbReference type="STRING" id="174720.A0A0N5BIH0"/>
<dbReference type="InterPro" id="IPR000477">
    <property type="entry name" value="RT_dom"/>
</dbReference>
<dbReference type="PROSITE" id="PS50878">
    <property type="entry name" value="RT_POL"/>
    <property type="match status" value="1"/>
</dbReference>
<feature type="domain" description="Reverse transcriptase" evidence="2">
    <location>
        <begin position="279"/>
        <end position="496"/>
    </location>
</feature>
<dbReference type="PANTHER" id="PTHR33050">
    <property type="entry name" value="REVERSE TRANSCRIPTASE DOMAIN-CONTAINING PROTEIN"/>
    <property type="match status" value="1"/>
</dbReference>
<evidence type="ECO:0000259" key="2">
    <source>
        <dbReference type="PROSITE" id="PS50878"/>
    </source>
</evidence>
<evidence type="ECO:0000313" key="3">
    <source>
        <dbReference type="Proteomes" id="UP000046392"/>
    </source>
</evidence>
<evidence type="ECO:0000256" key="1">
    <source>
        <dbReference type="SAM" id="MobiDB-lite"/>
    </source>
</evidence>